<dbReference type="InterPro" id="IPR026950">
    <property type="entry name" value="Caps_assemb_Wzi"/>
</dbReference>
<name>A0ABQ2WJS5_9ALTE</name>
<dbReference type="Proteomes" id="UP000634667">
    <property type="component" value="Unassembled WGS sequence"/>
</dbReference>
<keyword evidence="1" id="KW-0732">Signal</keyword>
<reference evidence="3" key="1">
    <citation type="journal article" date="2019" name="Int. J. Syst. Evol. Microbiol.">
        <title>The Global Catalogue of Microorganisms (GCM) 10K type strain sequencing project: providing services to taxonomists for standard genome sequencing and annotation.</title>
        <authorList>
            <consortium name="The Broad Institute Genomics Platform"/>
            <consortium name="The Broad Institute Genome Sequencing Center for Infectious Disease"/>
            <person name="Wu L."/>
            <person name="Ma J."/>
        </authorList>
    </citation>
    <scope>NUCLEOTIDE SEQUENCE [LARGE SCALE GENOMIC DNA]</scope>
    <source>
        <strain evidence="3">KCTC 23723</strain>
    </source>
</reference>
<evidence type="ECO:0000256" key="1">
    <source>
        <dbReference type="SAM" id="SignalP"/>
    </source>
</evidence>
<protein>
    <recommendedName>
        <fullName evidence="4">Capsule assembly protein Wzi</fullName>
    </recommendedName>
</protein>
<sequence length="452" mass="50454">MRCNIILVLASASLFMTAPLKAAPWVNTDDQYLRSSIQLLADAGQIRTAVNTFPLMWRPLLQDLARIDTSSLNDTQLLAYTRLLTAARFAQQETMTSLALSGSTDPFGLSDGGNAYQEQAKVSLGTELKGHNWSAGVFKQFRDKAYDSNLYTDNKTHWDGSYSAYTLGNWVLMAGVVPQWWGPAQHQSFLFDNQSRPAKSVQVSRLNANELLGNAVSWLGPIHVNVQIGEYAGTAVLRHARYGAARANFRPIPSLEIGGSLVRLRPYPEQLASIPALFERYTVADSTTVGIDVQWRQGDWSLYSELSSQRTGEISQGWLLGAQWHFGHESLLLNAFAELQHIPEKYQYWLSLQPNEALAQPKRMITLGIKAYMPQGHAAYAKISLVDDSDKVIQLVEETSYLSDPISLHSGIQLPVLGGLLSLDYRLQHGDNVLSNQTEFTHRAGATWEWRW</sequence>
<accession>A0ABQ2WJS5</accession>
<dbReference type="InterPro" id="IPR038636">
    <property type="entry name" value="Wzi_sf"/>
</dbReference>
<evidence type="ECO:0000313" key="2">
    <source>
        <dbReference type="EMBL" id="GGW58766.1"/>
    </source>
</evidence>
<evidence type="ECO:0008006" key="4">
    <source>
        <dbReference type="Google" id="ProtNLM"/>
    </source>
</evidence>
<keyword evidence="3" id="KW-1185">Reference proteome</keyword>
<proteinExistence type="predicted"/>
<feature type="chain" id="PRO_5045790290" description="Capsule assembly protein Wzi" evidence="1">
    <location>
        <begin position="23"/>
        <end position="452"/>
    </location>
</feature>
<dbReference type="EMBL" id="BMYR01000005">
    <property type="protein sequence ID" value="GGW58766.1"/>
    <property type="molecule type" value="Genomic_DNA"/>
</dbReference>
<organism evidence="2 3">
    <name type="scientific">Alishewanella tabrizica</name>
    <dbReference type="NCBI Taxonomy" id="671278"/>
    <lineage>
        <taxon>Bacteria</taxon>
        <taxon>Pseudomonadati</taxon>
        <taxon>Pseudomonadota</taxon>
        <taxon>Gammaproteobacteria</taxon>
        <taxon>Alteromonadales</taxon>
        <taxon>Alteromonadaceae</taxon>
        <taxon>Alishewanella</taxon>
    </lineage>
</organism>
<dbReference type="Gene3D" id="2.40.160.130">
    <property type="entry name" value="Capsule assembly protein Wzi"/>
    <property type="match status" value="1"/>
</dbReference>
<comment type="caution">
    <text evidence="2">The sequence shown here is derived from an EMBL/GenBank/DDBJ whole genome shotgun (WGS) entry which is preliminary data.</text>
</comment>
<dbReference type="Pfam" id="PF14052">
    <property type="entry name" value="Caps_assemb_Wzi"/>
    <property type="match status" value="1"/>
</dbReference>
<feature type="signal peptide" evidence="1">
    <location>
        <begin position="1"/>
        <end position="22"/>
    </location>
</feature>
<gene>
    <name evidence="2" type="ORF">GCM10008111_13460</name>
</gene>
<evidence type="ECO:0000313" key="3">
    <source>
        <dbReference type="Proteomes" id="UP000634667"/>
    </source>
</evidence>